<comment type="caution">
    <text evidence="1">The sequence shown here is derived from an EMBL/GenBank/DDBJ whole genome shotgun (WGS) entry which is preliminary data.</text>
</comment>
<reference evidence="1 2" key="1">
    <citation type="submission" date="2020-07" db="EMBL/GenBank/DDBJ databases">
        <title>Sequencing the genomes of 1000 actinobacteria strains.</title>
        <authorList>
            <person name="Klenk H.-P."/>
        </authorList>
    </citation>
    <scope>NUCLEOTIDE SEQUENCE [LARGE SCALE GENOMIC DNA]</scope>
    <source>
        <strain evidence="1 2">DSM 18448</strain>
    </source>
</reference>
<sequence>MTYRVTRGIAASAGLLLGYDGSLAREGYERFDKREAGWTKVLLHPTEAA</sequence>
<accession>A0A852ZMX2</accession>
<dbReference type="AlphaFoldDB" id="A0A852ZMX2"/>
<dbReference type="RefSeq" id="WP_344294878.1">
    <property type="nucleotide sequence ID" value="NZ_BAAARR010000045.1"/>
</dbReference>
<dbReference type="EMBL" id="JACBZH010000001">
    <property type="protein sequence ID" value="NYH93238.1"/>
    <property type="molecule type" value="Genomic_DNA"/>
</dbReference>
<organism evidence="1 2">
    <name type="scientific">Actinopolymorpha rutila</name>
    <dbReference type="NCBI Taxonomy" id="446787"/>
    <lineage>
        <taxon>Bacteria</taxon>
        <taxon>Bacillati</taxon>
        <taxon>Actinomycetota</taxon>
        <taxon>Actinomycetes</taxon>
        <taxon>Propionibacteriales</taxon>
        <taxon>Actinopolymorphaceae</taxon>
        <taxon>Actinopolymorpha</taxon>
    </lineage>
</organism>
<name>A0A852ZMX2_9ACTN</name>
<protein>
    <submittedName>
        <fullName evidence="1">Uncharacterized protein</fullName>
    </submittedName>
</protein>
<proteinExistence type="predicted"/>
<gene>
    <name evidence="1" type="ORF">F4554_005876</name>
</gene>
<evidence type="ECO:0000313" key="1">
    <source>
        <dbReference type="EMBL" id="NYH93238.1"/>
    </source>
</evidence>
<dbReference type="Proteomes" id="UP000579605">
    <property type="component" value="Unassembled WGS sequence"/>
</dbReference>
<evidence type="ECO:0000313" key="2">
    <source>
        <dbReference type="Proteomes" id="UP000579605"/>
    </source>
</evidence>
<keyword evidence="2" id="KW-1185">Reference proteome</keyword>